<feature type="domain" description="Solute-binding protein family 3/N-terminal" evidence="5">
    <location>
        <begin position="48"/>
        <end position="266"/>
    </location>
</feature>
<evidence type="ECO:0000256" key="3">
    <source>
        <dbReference type="ARBA" id="ARBA00022729"/>
    </source>
</evidence>
<dbReference type="InterPro" id="IPR001638">
    <property type="entry name" value="Solute-binding_3/MltF_N"/>
</dbReference>
<accession>A0A134AK19</accession>
<organism evidence="6 7">
    <name type="scientific">Aedoeadaptatus coxii</name>
    <dbReference type="NCBI Taxonomy" id="755172"/>
    <lineage>
        <taxon>Bacteria</taxon>
        <taxon>Bacillati</taxon>
        <taxon>Bacillota</taxon>
        <taxon>Tissierellia</taxon>
        <taxon>Tissierellales</taxon>
        <taxon>Peptoniphilaceae</taxon>
        <taxon>Aedoeadaptatus</taxon>
    </lineage>
</organism>
<dbReference type="InterPro" id="IPR051455">
    <property type="entry name" value="Bact_solute-bind_prot3"/>
</dbReference>
<evidence type="ECO:0000256" key="1">
    <source>
        <dbReference type="ARBA" id="ARBA00010333"/>
    </source>
</evidence>
<dbReference type="Pfam" id="PF00497">
    <property type="entry name" value="SBP_bac_3"/>
    <property type="match status" value="1"/>
</dbReference>
<dbReference type="PANTHER" id="PTHR30085:SF6">
    <property type="entry name" value="ABC TRANSPORTER GLUTAMINE-BINDING PROTEIN GLNH"/>
    <property type="match status" value="1"/>
</dbReference>
<dbReference type="SMART" id="SM00062">
    <property type="entry name" value="PBPb"/>
    <property type="match status" value="1"/>
</dbReference>
<evidence type="ECO:0000313" key="6">
    <source>
        <dbReference type="EMBL" id="KXB68076.1"/>
    </source>
</evidence>
<keyword evidence="3 4" id="KW-0732">Signal</keyword>
<name>A0A134AK19_9FIRM</name>
<dbReference type="OrthoDB" id="115856at2"/>
<feature type="chain" id="PRO_5039648758" evidence="4">
    <location>
        <begin position="20"/>
        <end position="287"/>
    </location>
</feature>
<gene>
    <name evidence="6" type="ORF">HMPREF1863_00394</name>
</gene>
<comment type="similarity">
    <text evidence="1">Belongs to the bacterial solute-binding protein 3 family.</text>
</comment>
<evidence type="ECO:0000259" key="5">
    <source>
        <dbReference type="SMART" id="SM00062"/>
    </source>
</evidence>
<dbReference type="GO" id="GO:0030288">
    <property type="term" value="C:outer membrane-bounded periplasmic space"/>
    <property type="evidence" value="ECO:0007669"/>
    <property type="project" value="TreeGrafter"/>
</dbReference>
<dbReference type="PATRIC" id="fig|755172.3.peg.379"/>
<evidence type="ECO:0000313" key="7">
    <source>
        <dbReference type="Proteomes" id="UP000070442"/>
    </source>
</evidence>
<protein>
    <submittedName>
        <fullName evidence="6">ABC transporter, substrate-binding protein, family 3</fullName>
    </submittedName>
</protein>
<comment type="caution">
    <text evidence="6">The sequence shown here is derived from an EMBL/GenBank/DDBJ whole genome shotgun (WGS) entry which is preliminary data.</text>
</comment>
<sequence>MKKLSALLLIALLAIGLVGCGSVKEEGQEAAADTGKTRTIDEIKKSGEITIGVFGDKKPFGYVDDKGEFQGYDIALGNRIAKELGVKVNYVPVEAASRVEYLNANKIDLLLANFTVTDERKEQVDFALPYMKVSLGIVSPKGNITDVAQLKDKTLIVSKGTTADTYFTKEHPEVKLQKYDQYAEAYSALLDGRGDAMSTDNTEVLAWAVENPGFDVGVQSLGDVDYIAPAVKKGNKEMLDFVNGLIETLYGEGFFTKAYNETLAPTYGDAAKPEDMVVEAKPDGYLQ</sequence>
<dbReference type="Gene3D" id="3.40.190.10">
    <property type="entry name" value="Periplasmic binding protein-like II"/>
    <property type="match status" value="2"/>
</dbReference>
<dbReference type="AlphaFoldDB" id="A0A134AK19"/>
<dbReference type="PROSITE" id="PS51257">
    <property type="entry name" value="PROKAR_LIPOPROTEIN"/>
    <property type="match status" value="1"/>
</dbReference>
<dbReference type="Proteomes" id="UP000070442">
    <property type="component" value="Unassembled WGS sequence"/>
</dbReference>
<proteinExistence type="inferred from homology"/>
<dbReference type="SUPFAM" id="SSF53850">
    <property type="entry name" value="Periplasmic binding protein-like II"/>
    <property type="match status" value="1"/>
</dbReference>
<dbReference type="PANTHER" id="PTHR30085">
    <property type="entry name" value="AMINO ACID ABC TRANSPORTER PERMEASE"/>
    <property type="match status" value="1"/>
</dbReference>
<dbReference type="RefSeq" id="WP_068366857.1">
    <property type="nucleotide sequence ID" value="NZ_KQ960160.1"/>
</dbReference>
<dbReference type="STRING" id="755172.HMPREF1863_00394"/>
<dbReference type="GO" id="GO:0006865">
    <property type="term" value="P:amino acid transport"/>
    <property type="evidence" value="ECO:0007669"/>
    <property type="project" value="TreeGrafter"/>
</dbReference>
<reference evidence="7" key="1">
    <citation type="submission" date="2016-01" db="EMBL/GenBank/DDBJ databases">
        <authorList>
            <person name="Mitreva M."/>
            <person name="Pepin K.H."/>
            <person name="Mihindukulasuriya K.A."/>
            <person name="Fulton R."/>
            <person name="Fronick C."/>
            <person name="O'Laughlin M."/>
            <person name="Miner T."/>
            <person name="Herter B."/>
            <person name="Rosa B.A."/>
            <person name="Cordes M."/>
            <person name="Tomlinson C."/>
            <person name="Wollam A."/>
            <person name="Palsikar V.B."/>
            <person name="Mardis E.R."/>
            <person name="Wilson R.K."/>
        </authorList>
    </citation>
    <scope>NUCLEOTIDE SEQUENCE [LARGE SCALE GENOMIC DNA]</scope>
    <source>
        <strain evidence="7">DNF00729</strain>
    </source>
</reference>
<evidence type="ECO:0000256" key="2">
    <source>
        <dbReference type="ARBA" id="ARBA00022448"/>
    </source>
</evidence>
<dbReference type="GO" id="GO:0005576">
    <property type="term" value="C:extracellular region"/>
    <property type="evidence" value="ECO:0007669"/>
    <property type="project" value="TreeGrafter"/>
</dbReference>
<feature type="signal peptide" evidence="4">
    <location>
        <begin position="1"/>
        <end position="19"/>
    </location>
</feature>
<dbReference type="CDD" id="cd13694">
    <property type="entry name" value="PBP2_Cysteine"/>
    <property type="match status" value="1"/>
</dbReference>
<evidence type="ECO:0000256" key="4">
    <source>
        <dbReference type="SAM" id="SignalP"/>
    </source>
</evidence>
<dbReference type="EMBL" id="LSDG01000008">
    <property type="protein sequence ID" value="KXB68076.1"/>
    <property type="molecule type" value="Genomic_DNA"/>
</dbReference>
<keyword evidence="2" id="KW-0813">Transport</keyword>
<keyword evidence="7" id="KW-1185">Reference proteome</keyword>